<evidence type="ECO:0000259" key="6">
    <source>
        <dbReference type="Pfam" id="PF07524"/>
    </source>
</evidence>
<dbReference type="PANTHER" id="PTHR28598:SF1">
    <property type="entry name" value="STAGA COMPLEX 65 SUBUNIT GAMMA"/>
    <property type="match status" value="1"/>
</dbReference>
<protein>
    <recommendedName>
        <fullName evidence="6">Bromodomain associated domain-containing protein</fullName>
    </recommendedName>
</protein>
<comment type="caution">
    <text evidence="7">The sequence shown here is derived from an EMBL/GenBank/DDBJ whole genome shotgun (WGS) entry which is preliminary data.</text>
</comment>
<dbReference type="GO" id="GO:0046982">
    <property type="term" value="F:protein heterodimerization activity"/>
    <property type="evidence" value="ECO:0007669"/>
    <property type="project" value="InterPro"/>
</dbReference>
<dbReference type="InParanoid" id="A0A482XL94"/>
<evidence type="ECO:0000256" key="1">
    <source>
        <dbReference type="ARBA" id="ARBA00004123"/>
    </source>
</evidence>
<keyword evidence="2" id="KW-0805">Transcription regulation</keyword>
<evidence type="ECO:0000313" key="8">
    <source>
        <dbReference type="Proteomes" id="UP000291343"/>
    </source>
</evidence>
<evidence type="ECO:0000313" key="7">
    <source>
        <dbReference type="EMBL" id="RZF46865.1"/>
    </source>
</evidence>
<dbReference type="FunCoup" id="A0A482XL94">
    <property type="interactions" value="220"/>
</dbReference>
<dbReference type="InterPro" id="IPR039460">
    <property type="entry name" value="SUPT7L/Spt7"/>
</dbReference>
<dbReference type="SMR" id="A0A482XL94"/>
<accession>A0A482XL94</accession>
<dbReference type="Gene3D" id="1.10.20.10">
    <property type="entry name" value="Histone, subunit A"/>
    <property type="match status" value="1"/>
</dbReference>
<dbReference type="Pfam" id="PF07524">
    <property type="entry name" value="Bromo_TP"/>
    <property type="match status" value="1"/>
</dbReference>
<comment type="subcellular location">
    <subcellularLocation>
        <location evidence="1">Nucleus</location>
    </subcellularLocation>
</comment>
<keyword evidence="4" id="KW-0539">Nucleus</keyword>
<reference evidence="7 8" key="1">
    <citation type="journal article" date="2017" name="Gigascience">
        <title>Genome sequence of the small brown planthopper, Laodelphax striatellus.</title>
        <authorList>
            <person name="Zhu J."/>
            <person name="Jiang F."/>
            <person name="Wang X."/>
            <person name="Yang P."/>
            <person name="Bao Y."/>
            <person name="Zhao W."/>
            <person name="Wang W."/>
            <person name="Lu H."/>
            <person name="Wang Q."/>
            <person name="Cui N."/>
            <person name="Li J."/>
            <person name="Chen X."/>
            <person name="Luo L."/>
            <person name="Yu J."/>
            <person name="Kang L."/>
            <person name="Cui F."/>
        </authorList>
    </citation>
    <scope>NUCLEOTIDE SEQUENCE [LARGE SCALE GENOMIC DNA]</scope>
    <source>
        <strain evidence="7">Lst14</strain>
    </source>
</reference>
<feature type="region of interest" description="Disordered" evidence="5">
    <location>
        <begin position="94"/>
        <end position="130"/>
    </location>
</feature>
<name>A0A482XL94_LAOST</name>
<dbReference type="OrthoDB" id="6021257at2759"/>
<dbReference type="InterPro" id="IPR006565">
    <property type="entry name" value="BTP"/>
</dbReference>
<dbReference type="InterPro" id="IPR009072">
    <property type="entry name" value="Histone-fold"/>
</dbReference>
<keyword evidence="3" id="KW-0804">Transcription</keyword>
<dbReference type="PANTHER" id="PTHR28598">
    <property type="entry name" value="STAGA COMPLEX 65 SUBUNIT GAMMA"/>
    <property type="match status" value="1"/>
</dbReference>
<evidence type="ECO:0000256" key="5">
    <source>
        <dbReference type="SAM" id="MobiDB-lite"/>
    </source>
</evidence>
<dbReference type="EMBL" id="QKKF02005541">
    <property type="protein sequence ID" value="RZF46865.1"/>
    <property type="molecule type" value="Genomic_DNA"/>
</dbReference>
<dbReference type="Proteomes" id="UP000291343">
    <property type="component" value="Unassembled WGS sequence"/>
</dbReference>
<gene>
    <name evidence="7" type="ORF">LSTR_LSTR008246</name>
</gene>
<evidence type="ECO:0000256" key="2">
    <source>
        <dbReference type="ARBA" id="ARBA00023015"/>
    </source>
</evidence>
<dbReference type="GO" id="GO:0005634">
    <property type="term" value="C:nucleus"/>
    <property type="evidence" value="ECO:0007669"/>
    <property type="project" value="UniProtKB-SubCell"/>
</dbReference>
<organism evidence="7 8">
    <name type="scientific">Laodelphax striatellus</name>
    <name type="common">Small brown planthopper</name>
    <name type="synonym">Delphax striatella</name>
    <dbReference type="NCBI Taxonomy" id="195883"/>
    <lineage>
        <taxon>Eukaryota</taxon>
        <taxon>Metazoa</taxon>
        <taxon>Ecdysozoa</taxon>
        <taxon>Arthropoda</taxon>
        <taxon>Hexapoda</taxon>
        <taxon>Insecta</taxon>
        <taxon>Pterygota</taxon>
        <taxon>Neoptera</taxon>
        <taxon>Paraneoptera</taxon>
        <taxon>Hemiptera</taxon>
        <taxon>Auchenorrhyncha</taxon>
        <taxon>Fulgoroidea</taxon>
        <taxon>Delphacidae</taxon>
        <taxon>Criomorphinae</taxon>
        <taxon>Laodelphax</taxon>
    </lineage>
</organism>
<proteinExistence type="predicted"/>
<feature type="compositionally biased region" description="Basic and acidic residues" evidence="5">
    <location>
        <begin position="104"/>
        <end position="127"/>
    </location>
</feature>
<keyword evidence="8" id="KW-1185">Reference proteome</keyword>
<dbReference type="AlphaFoldDB" id="A0A482XL94"/>
<sequence>MMWGDIPSPKVEWEKIVPKELGDLVIVSAVKTEKPEVLYPPPDEESNVDIVIPPEYSNMESTVTETIQLIQYGRRVKKLIDKVEELQDNYTFENIEPCPPFPESPEKKSRPPLFHKPDSPLVKKEETPSPISLDKQRLSSKIVQKILEKTVAALIAHAGFDTAMDSALRVLTDAADDFLKTMTMLLRNAVDQEMLCAREVYPDAVERVFSEMGLGSVRCLGKFYQNRVLDYREEVYKESKKLAEQYQNQYSIIQASFQTKELPPYTKFEKDDDTDIPKINFLAVGDADDIDELQPSLQPGFQMLETFEQMG</sequence>
<dbReference type="GO" id="GO:0000124">
    <property type="term" value="C:SAGA complex"/>
    <property type="evidence" value="ECO:0007669"/>
    <property type="project" value="InterPro"/>
</dbReference>
<feature type="domain" description="Bromodomain associated" evidence="6">
    <location>
        <begin position="144"/>
        <end position="217"/>
    </location>
</feature>
<dbReference type="CDD" id="cd06847">
    <property type="entry name" value="HFD_SUPT7L"/>
    <property type="match status" value="1"/>
</dbReference>
<dbReference type="GO" id="GO:0003713">
    <property type="term" value="F:transcription coactivator activity"/>
    <property type="evidence" value="ECO:0007669"/>
    <property type="project" value="TreeGrafter"/>
</dbReference>
<dbReference type="STRING" id="195883.A0A482XL94"/>
<evidence type="ECO:0000256" key="4">
    <source>
        <dbReference type="ARBA" id="ARBA00023242"/>
    </source>
</evidence>
<evidence type="ECO:0000256" key="3">
    <source>
        <dbReference type="ARBA" id="ARBA00023163"/>
    </source>
</evidence>